<dbReference type="GO" id="GO:0005829">
    <property type="term" value="C:cytosol"/>
    <property type="evidence" value="ECO:0007669"/>
    <property type="project" value="TreeGrafter"/>
</dbReference>
<dbReference type="GO" id="GO:0016887">
    <property type="term" value="F:ATP hydrolysis activity"/>
    <property type="evidence" value="ECO:0007669"/>
    <property type="project" value="InterPro"/>
</dbReference>
<dbReference type="GO" id="GO:0006511">
    <property type="term" value="P:ubiquitin-dependent protein catabolic process"/>
    <property type="evidence" value="ECO:0007669"/>
    <property type="project" value="TreeGrafter"/>
</dbReference>
<keyword evidence="4 7" id="KW-0863">Zinc-finger</keyword>
<dbReference type="InterPro" id="IPR001841">
    <property type="entry name" value="Znf_RING"/>
</dbReference>
<keyword evidence="5" id="KW-0862">Zinc</keyword>
<evidence type="ECO:0000256" key="5">
    <source>
        <dbReference type="ARBA" id="ARBA00022833"/>
    </source>
</evidence>
<protein>
    <submittedName>
        <fullName evidence="11">E3 ubiquitin-protein ligase RNF213-like</fullName>
    </submittedName>
</protein>
<evidence type="ECO:0000256" key="4">
    <source>
        <dbReference type="ARBA" id="ARBA00022771"/>
    </source>
</evidence>
<keyword evidence="6" id="KW-0391">Immunity</keyword>
<evidence type="ECO:0000256" key="2">
    <source>
        <dbReference type="ARBA" id="ARBA00022490"/>
    </source>
</evidence>
<dbReference type="SMART" id="SM00184">
    <property type="entry name" value="RING"/>
    <property type="match status" value="1"/>
</dbReference>
<feature type="domain" description="RZ-type" evidence="10">
    <location>
        <begin position="1328"/>
        <end position="1400"/>
    </location>
</feature>
<dbReference type="SUPFAM" id="SSF57850">
    <property type="entry name" value="RING/U-box"/>
    <property type="match status" value="1"/>
</dbReference>
<dbReference type="GO" id="GO:0002040">
    <property type="term" value="P:sprouting angiogenesis"/>
    <property type="evidence" value="ECO:0007669"/>
    <property type="project" value="TreeGrafter"/>
</dbReference>
<sequence length="2044" mass="232596">METGKMVVLLNLQNLYESLYDALNQYYVYLGGQKYVDLGLGTHRVKCRVHSDFRLIVIEEKDVVYKHFPIPLINRLEKHYLDINTVLEEWQKNIVEELKVWVEKFIDVKAEQFLARPKYSPSDVFIGYHSDTCASVVLQVLEQLGHEALTDELYQKVSEQAKSVLLDCATPDAVVRLNASSLGQFTAQSLSEEYYYKQHHNSFADFLQAHLCTMDSERHAIFTEITTFSRLLTSHDCELLESEVKDWAVKLTILSLQQFDTECSFLKEVRNCLAHTASCKILVIQTDFEDGSQSAQLIASAKYSAINEINKIQGDKNYILVYFITKLSRMGSGTSYVGFHGGLWHSVHIDDLRRSTVMVSDITKLQDVAISQLFKPEDAPKVEVGRRAQEDGEEAMETEAVTSQQVADVEMETESPETSDSPGFGPEHDMQILDTTRLLRSCIQGAVGMLRDQNEGCQRSVRRVSILLRLLDEDGEYRATFLLVAKMRLYVLLMKQEENAICNVKDWVVREASNQDALQEAGTFRQTLWKRVQGAVTPLLASVISCVDRDGNLELLVSPHSPSWARDLWMFIFRDVKLLNIPLVTIDTRSKGEMSYIVVQNYMNLPEKASNSVPFSWRIKDYLEELWVHTQYITGDAGLAEKLLELFQKTPLGSFLAQLTVDQRQELLQCYLKDFLLLTMRVSTWEQLNVLQMALWSCINQLNAGRPEEEVSLPLVHLAYHRFRSRLQNFSRILTIHPPILLSLTKGTQNHTWAGREMSLDVLAAVACAEMLTENLLKPSPQAWLQTVKNLSMPLELLCSEGYMQDCGMMTRTLIRDIRTHWNRIFSISLFVEHVLLETESQIPELRKLVTNYVSLLNKCLLENSDMKTHRPFMAVMTTLRECKDQVSESFTRFGVQPCPICLGDAQDPVCLPCDHVFCLRCIEVNLRLGHMGCPLCLTDLPDGYSPTVSQEHREVIEKHARFRQMCNSFFVDLVSTMCFKDNSPPQKEVVKDLLSLLFVEKELLREAPQRRREHTKSLSPFDDVVDKTPVIRSVVLKLLLKYSFCDVKEYIQIYLSELEKKPFLAEDKTELYMLFSNCLEDSIHEKNNALFIRDEFKYLREEGQFLRTYQPYPHQSLGLSHWLCRGGGGEASLPAAGGALLVPGQEAHQPAGDGVCEVIAQQRDHPGQMDRYLVHGNDYKVVRDAVGKAILESKPLAVEAALEACRSATSQEAVYLLLALFREVATLYRSHNVDLHPKPQQCEAMKKFIEKSNTLSPDISAFAISLVNNELPLLRTGPGVSNLEGTVIEMAVHAATVLLCGQSQVLGPLKNLAFFPHLMVNAFLPTMPEDLLAQARNWKGLEGVTWYTCPNGHVCSVGECGKPMQQSFCIDCRAPIGGINHLPKEGFHVIKDTMDRTQTGHVLGNPPPRGAPVVSDRQMSPVVFLLIRLLTHLAMLLGATQSPQDLMNIIKPLVWDPKGFLQQHIQRDLEQLMNTLGRSADETASVVHLVLCRLLREQGSLNFDAQLSTRIQRNSWENLVQSLILRELEHLDKTLLAVNAQISQDERISSNPVAKIVYGDPVTFLPHLPKNSMVHCSKMWSCRKRITIEYLQHIVEQKNGKESVPILWKFLQKEAELRLVKFLPEILALQRNLVKRFQNVSEAEYRSIQSFISGHDSDGLKKLTRSRITIFLSTWNKLRRSLETNGEIKLPKDYCSSDLDLDTDLEVILPRRKGRGLCSTALVSYLIKLHNEIVYAVEKFSKEDNSYSVDASEIADLHVISYEVERDLIPLILSNCQYQVEQGGETLQEFDLEKIQRQIISRFLQGKPRLTLKGLPTLVYRRDWNYEHLFMDIKNKMPQSPLPNSAITALRGQLQSYSDACEALSAIEVTLGFLSTAGGDPDMHLNVYIQDMLKMGDLTSLVSKALNRCKLKHTIALWQFLSAYKSEQLLRLGKPFGEIDSRYKADLSPENAKLLNTFLNQIGLDAFLLELHEMMILKLKNPKIAESFNPEWSLRDTLVSYMETKDSEIPPEMESQFPEEILLSNCVAVWKMAAELKRNRQMR</sequence>
<dbReference type="PANTHER" id="PTHR22605">
    <property type="entry name" value="RZ-TYPE DOMAIN-CONTAINING PROTEIN"/>
    <property type="match status" value="1"/>
</dbReference>
<dbReference type="InterPro" id="IPR046439">
    <property type="entry name" value="ZF_RZ_dom"/>
</dbReference>
<proteinExistence type="predicted"/>
<evidence type="ECO:0000259" key="9">
    <source>
        <dbReference type="PROSITE" id="PS50089"/>
    </source>
</evidence>
<dbReference type="Gene3D" id="3.30.40.10">
    <property type="entry name" value="Zinc/RING finger domain, C3HC4 (zinc finger)"/>
    <property type="match status" value="1"/>
</dbReference>
<dbReference type="GeneTree" id="ENSGT00630000089884"/>
<dbReference type="GO" id="GO:0005730">
    <property type="term" value="C:nucleolus"/>
    <property type="evidence" value="ECO:0007669"/>
    <property type="project" value="TreeGrafter"/>
</dbReference>
<dbReference type="InterPro" id="IPR031248">
    <property type="entry name" value="RNF213"/>
</dbReference>
<reference evidence="11" key="2">
    <citation type="submission" date="2025-08" db="UniProtKB">
        <authorList>
            <consortium name="Ensembl"/>
        </authorList>
    </citation>
    <scope>IDENTIFICATION</scope>
</reference>
<dbReference type="PROSITE" id="PS51981">
    <property type="entry name" value="ZF_RZ"/>
    <property type="match status" value="1"/>
</dbReference>
<dbReference type="Proteomes" id="UP000429181">
    <property type="component" value="Chromosome 19"/>
</dbReference>
<dbReference type="Ensembl" id="ENSBIXT00005003301.1">
    <property type="protein sequence ID" value="ENSBIXP00005006994.1"/>
    <property type="gene ID" value="ENSBIXG00005013789.1"/>
</dbReference>
<dbReference type="InterPro" id="IPR013083">
    <property type="entry name" value="Znf_RING/FYVE/PHD"/>
</dbReference>
<keyword evidence="2" id="KW-0963">Cytoplasm</keyword>
<evidence type="ECO:0000256" key="3">
    <source>
        <dbReference type="ARBA" id="ARBA00022723"/>
    </source>
</evidence>
<keyword evidence="3" id="KW-0479">Metal-binding</keyword>
<feature type="compositionally biased region" description="Basic and acidic residues" evidence="8">
    <location>
        <begin position="381"/>
        <end position="390"/>
    </location>
</feature>
<accession>A0A4W2FMV8</accession>
<dbReference type="GO" id="GO:0016020">
    <property type="term" value="C:membrane"/>
    <property type="evidence" value="ECO:0007669"/>
    <property type="project" value="TreeGrafter"/>
</dbReference>
<reference evidence="11 12" key="1">
    <citation type="submission" date="2018-11" db="EMBL/GenBank/DDBJ databases">
        <title>Haplotype-resolved cattle genomes.</title>
        <authorList>
            <person name="Low W.Y."/>
            <person name="Tearle R."/>
            <person name="Bickhart D.M."/>
            <person name="Rosen B.D."/>
            <person name="Koren S."/>
            <person name="Rhie A."/>
            <person name="Hiendleder S."/>
            <person name="Phillippy A.M."/>
            <person name="Smith T.P.L."/>
            <person name="Williams J.L."/>
        </authorList>
    </citation>
    <scope>NUCLEOTIDE SEQUENCE [LARGE SCALE GENOMIC DNA]</scope>
</reference>
<dbReference type="GO" id="GO:0004842">
    <property type="term" value="F:ubiquitin-protein transferase activity"/>
    <property type="evidence" value="ECO:0007669"/>
    <property type="project" value="InterPro"/>
</dbReference>
<dbReference type="Pfam" id="PF20173">
    <property type="entry name" value="ZnF_RZ-type"/>
    <property type="match status" value="1"/>
</dbReference>
<dbReference type="PROSITE" id="PS00518">
    <property type="entry name" value="ZF_RING_1"/>
    <property type="match status" value="1"/>
</dbReference>
<gene>
    <name evidence="11" type="primary">LOC113877699</name>
</gene>
<dbReference type="InterPro" id="IPR018957">
    <property type="entry name" value="Znf_C3HC4_RING-type"/>
</dbReference>
<evidence type="ECO:0000256" key="8">
    <source>
        <dbReference type="SAM" id="MobiDB-lite"/>
    </source>
</evidence>
<organism evidence="11 12">
    <name type="scientific">Bos indicus x Bos taurus</name>
    <name type="common">Hybrid cattle</name>
    <dbReference type="NCBI Taxonomy" id="30522"/>
    <lineage>
        <taxon>Eukaryota</taxon>
        <taxon>Metazoa</taxon>
        <taxon>Chordata</taxon>
        <taxon>Craniata</taxon>
        <taxon>Vertebrata</taxon>
        <taxon>Euteleostomi</taxon>
        <taxon>Mammalia</taxon>
        <taxon>Eutheria</taxon>
        <taxon>Laurasiatheria</taxon>
        <taxon>Artiodactyla</taxon>
        <taxon>Ruminantia</taxon>
        <taxon>Pecora</taxon>
        <taxon>Bovidae</taxon>
        <taxon>Bovinae</taxon>
        <taxon>Bos</taxon>
    </lineage>
</organism>
<dbReference type="CDD" id="cd16561">
    <property type="entry name" value="RING-HC_RNF213"/>
    <property type="match status" value="1"/>
</dbReference>
<feature type="region of interest" description="Disordered" evidence="8">
    <location>
        <begin position="381"/>
        <end position="426"/>
    </location>
</feature>
<evidence type="ECO:0000313" key="12">
    <source>
        <dbReference type="Proteomes" id="UP000429181"/>
    </source>
</evidence>
<dbReference type="PROSITE" id="PS50089">
    <property type="entry name" value="ZF_RING_2"/>
    <property type="match status" value="1"/>
</dbReference>
<dbReference type="GO" id="GO:0008270">
    <property type="term" value="F:zinc ion binding"/>
    <property type="evidence" value="ECO:0007669"/>
    <property type="project" value="UniProtKB-KW"/>
</dbReference>
<evidence type="ECO:0000313" key="11">
    <source>
        <dbReference type="Ensembl" id="ENSBIXP00005006994.1"/>
    </source>
</evidence>
<dbReference type="GO" id="GO:2000051">
    <property type="term" value="P:negative regulation of non-canonical Wnt signaling pathway"/>
    <property type="evidence" value="ECO:0007669"/>
    <property type="project" value="TreeGrafter"/>
</dbReference>
<dbReference type="InterPro" id="IPR017907">
    <property type="entry name" value="Znf_RING_CS"/>
</dbReference>
<evidence type="ECO:0000256" key="7">
    <source>
        <dbReference type="PROSITE-ProRule" id="PRU00175"/>
    </source>
</evidence>
<dbReference type="PANTHER" id="PTHR22605:SF16">
    <property type="entry name" value="E3 UBIQUITIN-PROTEIN LIGASE RNF213"/>
    <property type="match status" value="1"/>
</dbReference>
<dbReference type="Pfam" id="PF00097">
    <property type="entry name" value="zf-C3HC4"/>
    <property type="match status" value="1"/>
</dbReference>
<evidence type="ECO:0000259" key="10">
    <source>
        <dbReference type="PROSITE" id="PS51981"/>
    </source>
</evidence>
<feature type="domain" description="RING-type" evidence="9">
    <location>
        <begin position="899"/>
        <end position="937"/>
    </location>
</feature>
<evidence type="ECO:0000256" key="1">
    <source>
        <dbReference type="ARBA" id="ARBA00004496"/>
    </source>
</evidence>
<name>A0A4W2FMV8_BOBOX</name>
<dbReference type="FunFam" id="3.30.40.10:FF:000488">
    <property type="entry name" value="E3 ubiquitin-protein ligase RNF213"/>
    <property type="match status" value="1"/>
</dbReference>
<dbReference type="GO" id="GO:0002376">
    <property type="term" value="P:immune system process"/>
    <property type="evidence" value="ECO:0007669"/>
    <property type="project" value="UniProtKB-KW"/>
</dbReference>
<comment type="subcellular location">
    <subcellularLocation>
        <location evidence="1">Cytoplasm</location>
    </subcellularLocation>
</comment>
<evidence type="ECO:0000256" key="6">
    <source>
        <dbReference type="ARBA" id="ARBA00022859"/>
    </source>
</evidence>